<keyword evidence="4" id="KW-0808">Transferase</keyword>
<feature type="transmembrane region" description="Helical" evidence="9">
    <location>
        <begin position="24"/>
        <end position="45"/>
    </location>
</feature>
<evidence type="ECO:0000256" key="7">
    <source>
        <dbReference type="ARBA" id="ARBA00022840"/>
    </source>
</evidence>
<reference evidence="11 12" key="1">
    <citation type="submission" date="2016-10" db="EMBL/GenBank/DDBJ databases">
        <authorList>
            <person name="de Groot N.N."/>
        </authorList>
    </citation>
    <scope>NUCLEOTIDE SEQUENCE [LARGE SCALE GENOMIC DNA]</scope>
    <source>
        <strain evidence="11 12">DSM 26656</strain>
    </source>
</reference>
<evidence type="ECO:0000256" key="1">
    <source>
        <dbReference type="ARBA" id="ARBA00000085"/>
    </source>
</evidence>
<evidence type="ECO:0000313" key="12">
    <source>
        <dbReference type="Proteomes" id="UP000236743"/>
    </source>
</evidence>
<keyword evidence="7" id="KW-0067">ATP-binding</keyword>
<protein>
    <recommendedName>
        <fullName evidence="2">histidine kinase</fullName>
        <ecNumber evidence="2">2.7.13.3</ecNumber>
    </recommendedName>
</protein>
<keyword evidence="9" id="KW-0472">Membrane</keyword>
<keyword evidence="8" id="KW-0902">Two-component regulatory system</keyword>
<dbReference type="Gene3D" id="1.10.287.130">
    <property type="match status" value="1"/>
</dbReference>
<dbReference type="InterPro" id="IPR005467">
    <property type="entry name" value="His_kinase_dom"/>
</dbReference>
<keyword evidence="6 11" id="KW-0418">Kinase</keyword>
<keyword evidence="12" id="KW-1185">Reference proteome</keyword>
<keyword evidence="3" id="KW-0597">Phosphoprotein</keyword>
<dbReference type="GO" id="GO:0005524">
    <property type="term" value="F:ATP binding"/>
    <property type="evidence" value="ECO:0007669"/>
    <property type="project" value="UniProtKB-KW"/>
</dbReference>
<dbReference type="Pfam" id="PF02518">
    <property type="entry name" value="HATPase_c"/>
    <property type="match status" value="1"/>
</dbReference>
<evidence type="ECO:0000313" key="11">
    <source>
        <dbReference type="EMBL" id="SEF51171.1"/>
    </source>
</evidence>
<evidence type="ECO:0000256" key="9">
    <source>
        <dbReference type="SAM" id="Phobius"/>
    </source>
</evidence>
<dbReference type="InterPro" id="IPR004358">
    <property type="entry name" value="Sig_transdc_His_kin-like_C"/>
</dbReference>
<keyword evidence="9" id="KW-0812">Transmembrane</keyword>
<dbReference type="PROSITE" id="PS50109">
    <property type="entry name" value="HIS_KIN"/>
    <property type="match status" value="1"/>
</dbReference>
<evidence type="ECO:0000256" key="2">
    <source>
        <dbReference type="ARBA" id="ARBA00012438"/>
    </source>
</evidence>
<keyword evidence="5" id="KW-0547">Nucleotide-binding</keyword>
<dbReference type="SUPFAM" id="SSF55874">
    <property type="entry name" value="ATPase domain of HSP90 chaperone/DNA topoisomerase II/histidine kinase"/>
    <property type="match status" value="1"/>
</dbReference>
<dbReference type="RefSeq" id="WP_103870705.1">
    <property type="nucleotide sequence ID" value="NZ_FNUY01000001.1"/>
</dbReference>
<dbReference type="GO" id="GO:0000160">
    <property type="term" value="P:phosphorelay signal transduction system"/>
    <property type="evidence" value="ECO:0007669"/>
    <property type="project" value="UniProtKB-KW"/>
</dbReference>
<keyword evidence="9" id="KW-1133">Transmembrane helix</keyword>
<evidence type="ECO:0000256" key="6">
    <source>
        <dbReference type="ARBA" id="ARBA00022777"/>
    </source>
</evidence>
<dbReference type="SMART" id="SM00387">
    <property type="entry name" value="HATPase_c"/>
    <property type="match status" value="1"/>
</dbReference>
<dbReference type="Gene3D" id="3.30.565.10">
    <property type="entry name" value="Histidine kinase-like ATPase, C-terminal domain"/>
    <property type="match status" value="1"/>
</dbReference>
<dbReference type="EMBL" id="FNUY01000001">
    <property type="protein sequence ID" value="SEF51171.1"/>
    <property type="molecule type" value="Genomic_DNA"/>
</dbReference>
<evidence type="ECO:0000256" key="3">
    <source>
        <dbReference type="ARBA" id="ARBA00022553"/>
    </source>
</evidence>
<evidence type="ECO:0000256" key="5">
    <source>
        <dbReference type="ARBA" id="ARBA00022741"/>
    </source>
</evidence>
<dbReference type="PANTHER" id="PTHR43065:SF10">
    <property type="entry name" value="PEROXIDE STRESS-ACTIVATED HISTIDINE KINASE MAK3"/>
    <property type="match status" value="1"/>
</dbReference>
<gene>
    <name evidence="11" type="ORF">SAMN04488115_101315</name>
</gene>
<dbReference type="OrthoDB" id="9784218at2"/>
<evidence type="ECO:0000259" key="10">
    <source>
        <dbReference type="PROSITE" id="PS50109"/>
    </source>
</evidence>
<dbReference type="Proteomes" id="UP000236743">
    <property type="component" value="Unassembled WGS sequence"/>
</dbReference>
<dbReference type="PANTHER" id="PTHR43065">
    <property type="entry name" value="SENSOR HISTIDINE KINASE"/>
    <property type="match status" value="1"/>
</dbReference>
<sequence length="486" mass="52006">MPQSEFDKSALSISVPRGLTRLGLSAKLLVITVLFVMLAEVLIYLPSIANFRRNWLNDRLAAAQVAALVLEGAPVDGLPEGSENRLLMGVGARAIAARVGGARRLLSLDSMPPPEVARAVDLRTLDWIGAIKEAIEVLVSPASEMPIRVVGEAVGGADFVEIVIDEAPLRRAMLKFSGNLLLLSLLITGMTAVAVYVALNWLIVGPIRHLAANVMEFEADPENPRRIIEPSQRADEIGEAERALARMQMTLASELRTKKHLAELGLAVSKINHDLRNMLAAAQLMSDQLVDTRDAKVRRFAPRLIATLGRAIDFCQATLVYGRAAEATPSLRDVALRQLVAEQAEMLGLPDNKMLAFSNEVPAELIASCDPDQMARVLLNLMRNSVQALTQAGADEGGRPQLAVKAQRLNGSVTLRVADNGPGVPERARANLFQAFRGSVSPGGTGLGLAVAAELVRLHGGAIELEPSEMGAVFKVTLPGQKPGAN</sequence>
<dbReference type="InterPro" id="IPR036890">
    <property type="entry name" value="HATPase_C_sf"/>
</dbReference>
<feature type="transmembrane region" description="Helical" evidence="9">
    <location>
        <begin position="180"/>
        <end position="203"/>
    </location>
</feature>
<feature type="domain" description="Histidine kinase" evidence="10">
    <location>
        <begin position="270"/>
        <end position="482"/>
    </location>
</feature>
<dbReference type="PRINTS" id="PR00344">
    <property type="entry name" value="BCTRLSENSOR"/>
</dbReference>
<organism evidence="11 12">
    <name type="scientific">Bosea lathyri</name>
    <dbReference type="NCBI Taxonomy" id="1036778"/>
    <lineage>
        <taxon>Bacteria</taxon>
        <taxon>Pseudomonadati</taxon>
        <taxon>Pseudomonadota</taxon>
        <taxon>Alphaproteobacteria</taxon>
        <taxon>Hyphomicrobiales</taxon>
        <taxon>Boseaceae</taxon>
        <taxon>Bosea</taxon>
    </lineage>
</organism>
<dbReference type="AlphaFoldDB" id="A0A1H5SMV8"/>
<proteinExistence type="predicted"/>
<name>A0A1H5SMV8_9HYPH</name>
<dbReference type="InterPro" id="IPR003594">
    <property type="entry name" value="HATPase_dom"/>
</dbReference>
<comment type="catalytic activity">
    <reaction evidence="1">
        <text>ATP + protein L-histidine = ADP + protein N-phospho-L-histidine.</text>
        <dbReference type="EC" id="2.7.13.3"/>
    </reaction>
</comment>
<dbReference type="EC" id="2.7.13.3" evidence="2"/>
<dbReference type="GO" id="GO:0004673">
    <property type="term" value="F:protein histidine kinase activity"/>
    <property type="evidence" value="ECO:0007669"/>
    <property type="project" value="UniProtKB-EC"/>
</dbReference>
<evidence type="ECO:0000256" key="8">
    <source>
        <dbReference type="ARBA" id="ARBA00023012"/>
    </source>
</evidence>
<accession>A0A1H5SMV8</accession>
<evidence type="ECO:0000256" key="4">
    <source>
        <dbReference type="ARBA" id="ARBA00022679"/>
    </source>
</evidence>
<dbReference type="CDD" id="cd00075">
    <property type="entry name" value="HATPase"/>
    <property type="match status" value="1"/>
</dbReference>